<proteinExistence type="predicted"/>
<dbReference type="RefSeq" id="WP_376848909.1">
    <property type="nucleotide sequence ID" value="NZ_JBHSMF010000003.1"/>
</dbReference>
<dbReference type="EMBL" id="JBHSMF010000003">
    <property type="protein sequence ID" value="MFC5496877.1"/>
    <property type="molecule type" value="Genomic_DNA"/>
</dbReference>
<evidence type="ECO:0000313" key="5">
    <source>
        <dbReference type="EMBL" id="MFC5496877.1"/>
    </source>
</evidence>
<dbReference type="Proteomes" id="UP001596037">
    <property type="component" value="Unassembled WGS sequence"/>
</dbReference>
<sequence length="568" mass="59364">MHPRLLIAGLALAAALSALAQAPLSAPDDDIQFAIARRDGQRIAALVRARRPLDFNFSDSHSGRTHESPLTMAVNRDFPDIAGLLLGGGADPNRRDAAGRAPIHQARSAAMARLLVQAGADPNALDARGRSAVALAVERGDLAAVDALLAVGARLDTPLKDTDLLAIAIDARQPQLVRPLLERGFDVRATRSRAIWKLLEGGDEDTAVLLVQRGADPNARGNYGEPLLVRALFRQRYALAQALVEAGANLKLADAPDCARGAGFGCVSIQLARLASFNPPLLATLVARGLDLNTVDAAGHTALSSLITEQTFTVRAAGSDPQAAAGAIAPPDNVARAGALLRRGADPNIQDRGATPLMLAIAIAGRAGFVDLLLEHGGRIEFERGIPPPGEPYAATLPGNPAGATSIPVLNDQGVLTGIRIGPLTWAVLHGRADVALRLLARGEKAGPADRHLLYFAAALGQGDAVPRLLRWTREVNAADRAGVTPLMFAASAGNATAVGALLAAGARVNARSDRDWPPLLERGITHYFSGHPPSRQPLVGGYTALRAARERGHAEVARLLLDAGARD</sequence>
<evidence type="ECO:0000256" key="1">
    <source>
        <dbReference type="ARBA" id="ARBA00022737"/>
    </source>
</evidence>
<feature type="repeat" description="ANK" evidence="3">
    <location>
        <begin position="541"/>
        <end position="568"/>
    </location>
</feature>
<dbReference type="PROSITE" id="PS50088">
    <property type="entry name" value="ANK_REPEAT"/>
    <property type="match status" value="5"/>
</dbReference>
<dbReference type="Pfam" id="PF00023">
    <property type="entry name" value="Ank"/>
    <property type="match status" value="2"/>
</dbReference>
<dbReference type="InterPro" id="IPR036770">
    <property type="entry name" value="Ankyrin_rpt-contain_sf"/>
</dbReference>
<protein>
    <submittedName>
        <fullName evidence="5">Ankyrin repeat domain-containing protein</fullName>
    </submittedName>
</protein>
<reference evidence="6" key="1">
    <citation type="journal article" date="2019" name="Int. J. Syst. Evol. Microbiol.">
        <title>The Global Catalogue of Microorganisms (GCM) 10K type strain sequencing project: providing services to taxonomists for standard genome sequencing and annotation.</title>
        <authorList>
            <consortium name="The Broad Institute Genomics Platform"/>
            <consortium name="The Broad Institute Genome Sequencing Center for Infectious Disease"/>
            <person name="Wu L."/>
            <person name="Ma J."/>
        </authorList>
    </citation>
    <scope>NUCLEOTIDE SEQUENCE [LARGE SCALE GENOMIC DNA]</scope>
    <source>
        <strain evidence="6">CCUG 57401</strain>
    </source>
</reference>
<gene>
    <name evidence="5" type="ORF">ACFPOE_04960</name>
</gene>
<feature type="repeat" description="ANK" evidence="3">
    <location>
        <begin position="65"/>
        <end position="97"/>
    </location>
</feature>
<evidence type="ECO:0000256" key="4">
    <source>
        <dbReference type="SAM" id="SignalP"/>
    </source>
</evidence>
<dbReference type="PANTHER" id="PTHR24198:SF165">
    <property type="entry name" value="ANKYRIN REPEAT-CONTAINING PROTEIN-RELATED"/>
    <property type="match status" value="1"/>
</dbReference>
<evidence type="ECO:0000313" key="6">
    <source>
        <dbReference type="Proteomes" id="UP001596037"/>
    </source>
</evidence>
<evidence type="ECO:0000256" key="2">
    <source>
        <dbReference type="ARBA" id="ARBA00023043"/>
    </source>
</evidence>
<keyword evidence="4" id="KW-0732">Signal</keyword>
<keyword evidence="1" id="KW-0677">Repeat</keyword>
<keyword evidence="2 3" id="KW-0040">ANK repeat</keyword>
<dbReference type="Gene3D" id="1.25.40.20">
    <property type="entry name" value="Ankyrin repeat-containing domain"/>
    <property type="match status" value="4"/>
</dbReference>
<dbReference type="SMART" id="SM00248">
    <property type="entry name" value="ANK"/>
    <property type="match status" value="10"/>
</dbReference>
<dbReference type="Pfam" id="PF12796">
    <property type="entry name" value="Ank_2"/>
    <property type="match status" value="2"/>
</dbReference>
<organism evidence="5 6">
    <name type="scientific">Caenimonas terrae</name>
    <dbReference type="NCBI Taxonomy" id="696074"/>
    <lineage>
        <taxon>Bacteria</taxon>
        <taxon>Pseudomonadati</taxon>
        <taxon>Pseudomonadota</taxon>
        <taxon>Betaproteobacteria</taxon>
        <taxon>Burkholderiales</taxon>
        <taxon>Comamonadaceae</taxon>
        <taxon>Caenimonas</taxon>
    </lineage>
</organism>
<feature type="repeat" description="ANK" evidence="3">
    <location>
        <begin position="482"/>
        <end position="514"/>
    </location>
</feature>
<dbReference type="SUPFAM" id="SSF48403">
    <property type="entry name" value="Ankyrin repeat"/>
    <property type="match status" value="2"/>
</dbReference>
<feature type="repeat" description="ANK" evidence="3">
    <location>
        <begin position="352"/>
        <end position="385"/>
    </location>
</feature>
<feature type="repeat" description="ANK" evidence="3">
    <location>
        <begin position="128"/>
        <end position="160"/>
    </location>
</feature>
<comment type="caution">
    <text evidence="5">The sequence shown here is derived from an EMBL/GenBank/DDBJ whole genome shotgun (WGS) entry which is preliminary data.</text>
</comment>
<feature type="chain" id="PRO_5045731823" evidence="4">
    <location>
        <begin position="21"/>
        <end position="568"/>
    </location>
</feature>
<evidence type="ECO:0000256" key="3">
    <source>
        <dbReference type="PROSITE-ProRule" id="PRU00023"/>
    </source>
</evidence>
<accession>A0ABW0NCX2</accession>
<dbReference type="PANTHER" id="PTHR24198">
    <property type="entry name" value="ANKYRIN REPEAT AND PROTEIN KINASE DOMAIN-CONTAINING PROTEIN"/>
    <property type="match status" value="1"/>
</dbReference>
<dbReference type="InterPro" id="IPR002110">
    <property type="entry name" value="Ankyrin_rpt"/>
</dbReference>
<keyword evidence="6" id="KW-1185">Reference proteome</keyword>
<name>A0ABW0NCX2_9BURK</name>
<feature type="signal peptide" evidence="4">
    <location>
        <begin position="1"/>
        <end position="20"/>
    </location>
</feature>
<dbReference type="PROSITE" id="PS50297">
    <property type="entry name" value="ANK_REP_REGION"/>
    <property type="match status" value="2"/>
</dbReference>